<dbReference type="OrthoDB" id="3197277at2"/>
<dbReference type="InterPro" id="IPR016193">
    <property type="entry name" value="Cytidine_deaminase-like"/>
</dbReference>
<reference evidence="3 4" key="1">
    <citation type="submission" date="2020-10" db="EMBL/GenBank/DDBJ databases">
        <title>Campylobacter and Helicobacter PacBio genomes.</title>
        <authorList>
            <person name="Lane C."/>
        </authorList>
    </citation>
    <scope>NUCLEOTIDE SEQUENCE [LARGE SCALE GENOMIC DNA]</scope>
    <source>
        <strain evidence="3 4">2016D-0077</strain>
    </source>
</reference>
<protein>
    <submittedName>
        <fullName evidence="3">Formate dehydrogenase accessory sulfurtransferase FdhD</fullName>
    </submittedName>
</protein>
<dbReference type="PANTHER" id="PTHR30592">
    <property type="entry name" value="FORMATE DEHYDROGENASE"/>
    <property type="match status" value="1"/>
</dbReference>
<name>A0A7M1LE07_9BACT</name>
<sequence>MISPTAKTSIVKFKDNLQKEVSDILVREVKYDLFVNSKFLISIMATPIDEKALIIGYLISEGIVANFKDISKFEFNLVDEFSINVEISAKINEENFAKLNSYGIIVSGCGSAKSLNLLPKDIKAKKFSGEVKFSKRLVLSRMATFYTECDLYEQTGCVHTAKLYTSDNEFYLGEDIAQHNTIDKALGKAILNGANLGNSFLMVSGRLSSEMVVKAIMHGVPLIVSRTAPTYLGVMVARSFNLGLCGFARGQNINVYSGELI</sequence>
<dbReference type="Pfam" id="PF02634">
    <property type="entry name" value="FdhD-NarQ"/>
    <property type="match status" value="1"/>
</dbReference>
<keyword evidence="1" id="KW-0963">Cytoplasm</keyword>
<organism evidence="3 4">
    <name type="scientific">Campylobacter corcagiensis</name>
    <dbReference type="NCBI Taxonomy" id="1448857"/>
    <lineage>
        <taxon>Bacteria</taxon>
        <taxon>Pseudomonadati</taxon>
        <taxon>Campylobacterota</taxon>
        <taxon>Epsilonproteobacteria</taxon>
        <taxon>Campylobacterales</taxon>
        <taxon>Campylobacteraceae</taxon>
        <taxon>Campylobacter</taxon>
    </lineage>
</organism>
<dbReference type="Gene3D" id="3.40.140.10">
    <property type="entry name" value="Cytidine Deaminase, domain 2"/>
    <property type="match status" value="1"/>
</dbReference>
<dbReference type="PIRSF" id="PIRSF015626">
    <property type="entry name" value="FdhD"/>
    <property type="match status" value="1"/>
</dbReference>
<dbReference type="Gene3D" id="3.10.20.10">
    <property type="match status" value="1"/>
</dbReference>
<dbReference type="GO" id="GO:0016783">
    <property type="term" value="F:sulfurtransferase activity"/>
    <property type="evidence" value="ECO:0007669"/>
    <property type="project" value="InterPro"/>
</dbReference>
<keyword evidence="4" id="KW-1185">Reference proteome</keyword>
<dbReference type="InterPro" id="IPR003786">
    <property type="entry name" value="FdhD"/>
</dbReference>
<evidence type="ECO:0000256" key="1">
    <source>
        <dbReference type="ARBA" id="ARBA00022490"/>
    </source>
</evidence>
<dbReference type="SUPFAM" id="SSF53927">
    <property type="entry name" value="Cytidine deaminase-like"/>
    <property type="match status" value="1"/>
</dbReference>
<keyword evidence="2" id="KW-0501">Molybdenum cofactor biosynthesis</keyword>
<evidence type="ECO:0000256" key="2">
    <source>
        <dbReference type="ARBA" id="ARBA00023150"/>
    </source>
</evidence>
<evidence type="ECO:0000313" key="3">
    <source>
        <dbReference type="EMBL" id="QOQ86561.1"/>
    </source>
</evidence>
<dbReference type="EMBL" id="CP063078">
    <property type="protein sequence ID" value="QOQ86561.1"/>
    <property type="molecule type" value="Genomic_DNA"/>
</dbReference>
<dbReference type="Proteomes" id="UP000594749">
    <property type="component" value="Chromosome"/>
</dbReference>
<dbReference type="GO" id="GO:0006777">
    <property type="term" value="P:Mo-molybdopterin cofactor biosynthetic process"/>
    <property type="evidence" value="ECO:0007669"/>
    <property type="project" value="UniProtKB-KW"/>
</dbReference>
<proteinExistence type="predicted"/>
<dbReference type="PANTHER" id="PTHR30592:SF1">
    <property type="entry name" value="SULFUR CARRIER PROTEIN FDHD"/>
    <property type="match status" value="1"/>
</dbReference>
<dbReference type="AlphaFoldDB" id="A0A7M1LE07"/>
<keyword evidence="3" id="KW-0808">Transferase</keyword>
<evidence type="ECO:0000313" key="4">
    <source>
        <dbReference type="Proteomes" id="UP000594749"/>
    </source>
</evidence>
<dbReference type="NCBIfam" id="TIGR00129">
    <property type="entry name" value="fdhD_narQ"/>
    <property type="match status" value="1"/>
</dbReference>
<gene>
    <name evidence="3" type="primary">fdhD</name>
    <name evidence="3" type="ORF">IMC76_04800</name>
</gene>
<accession>A0A7M1LE07</accession>